<dbReference type="InterPro" id="IPR015424">
    <property type="entry name" value="PyrdxlP-dep_Trfase"/>
</dbReference>
<dbReference type="SUPFAM" id="SSF55904">
    <property type="entry name" value="Ornithine decarboxylase C-terminal domain"/>
    <property type="match status" value="1"/>
</dbReference>
<evidence type="ECO:0000259" key="6">
    <source>
        <dbReference type="Pfam" id="PF01276"/>
    </source>
</evidence>
<evidence type="ECO:0000313" key="9">
    <source>
        <dbReference type="Proteomes" id="UP001597041"/>
    </source>
</evidence>
<evidence type="ECO:0000256" key="3">
    <source>
        <dbReference type="ARBA" id="ARBA00022793"/>
    </source>
</evidence>
<evidence type="ECO:0000256" key="4">
    <source>
        <dbReference type="ARBA" id="ARBA00022898"/>
    </source>
</evidence>
<dbReference type="InterPro" id="IPR036633">
    <property type="entry name" value="Prn/Lys/Arg_de-COase_C_sf"/>
</dbReference>
<comment type="similarity">
    <text evidence="2">Belongs to the Orn/Lys/Arg decarboxylase class-I family.</text>
</comment>
<feature type="domain" description="Orn/Lys/Arg decarboxylase C-terminal" evidence="7">
    <location>
        <begin position="387"/>
        <end position="442"/>
    </location>
</feature>
<keyword evidence="8" id="KW-0032">Aminotransferase</keyword>
<reference evidence="9" key="1">
    <citation type="journal article" date="2019" name="Int. J. Syst. Evol. Microbiol.">
        <title>The Global Catalogue of Microorganisms (GCM) 10K type strain sequencing project: providing services to taxonomists for standard genome sequencing and annotation.</title>
        <authorList>
            <consortium name="The Broad Institute Genomics Platform"/>
            <consortium name="The Broad Institute Genome Sequencing Center for Infectious Disease"/>
            <person name="Wu L."/>
            <person name="Ma J."/>
        </authorList>
    </citation>
    <scope>NUCLEOTIDE SEQUENCE [LARGE SCALE GENOMIC DNA]</scope>
    <source>
        <strain evidence="9">CCUG 56608</strain>
    </source>
</reference>
<sequence>MDQQRMPLAEHIQAFTKKHPISFHVPGHKHGHIFSAAYQEDFQQMLGWDVTEITGMDDLHAPAGIIAEAENLAAEFFQTKHTHFLVGGSTAGNLAMILATCQSGDRVLVQRNCHKSVMNGLELAGATPILLAPEWEDDVKRFTSPSYETVTAAIEKYPDAKALFLTYPDYFGRTYDLKAMIEKAHQYQIPVLVDEAHGVHFALGDPFPASAIALGADAVVHSAHKMAPAMTMASYLHIVTHRMNQHLIAHYLQIIQSSSPSYVLMASLDMARHFLAYFSEEDRIKTIKSVEHVKTLLTSFPFWEIVPSADPLKVTFHVKHSFSTQSVRNVLEKAGIFPELATDEQILFVHGLAAFSQIDLLKKRLKTIELPLKKSANRATIEETNFFPNKIQELDLSYQKMNNETTYPVPMKESIGEIAAEAVIPYPPGIPLLLKGEKIKEVHIARLEKLMEQGVRIQHRDAGIRIYRNKGERR</sequence>
<evidence type="ECO:0000259" key="7">
    <source>
        <dbReference type="Pfam" id="PF03711"/>
    </source>
</evidence>
<accession>A0ABW3NIK3</accession>
<keyword evidence="3" id="KW-0210">Decarboxylase</keyword>
<dbReference type="InterPro" id="IPR000310">
    <property type="entry name" value="Orn/Lys/Arg_deCO2ase_major_dom"/>
</dbReference>
<keyword evidence="4" id="KW-0663">Pyridoxal phosphate</keyword>
<name>A0ABW3NIK3_9BACI</name>
<gene>
    <name evidence="8" type="ORF">ACFQ19_13000</name>
</gene>
<evidence type="ECO:0000256" key="2">
    <source>
        <dbReference type="ARBA" id="ARBA00010671"/>
    </source>
</evidence>
<keyword evidence="5" id="KW-0456">Lyase</keyword>
<dbReference type="Pfam" id="PF01276">
    <property type="entry name" value="OKR_DC_1"/>
    <property type="match status" value="1"/>
</dbReference>
<dbReference type="SUPFAM" id="SSF53383">
    <property type="entry name" value="PLP-dependent transferases"/>
    <property type="match status" value="1"/>
</dbReference>
<keyword evidence="8" id="KW-0808">Transferase</keyword>
<dbReference type="InterPro" id="IPR015421">
    <property type="entry name" value="PyrdxlP-dep_Trfase_major"/>
</dbReference>
<keyword evidence="9" id="KW-1185">Reference proteome</keyword>
<dbReference type="RefSeq" id="WP_379592746.1">
    <property type="nucleotide sequence ID" value="NZ_JBHTKK010000016.1"/>
</dbReference>
<dbReference type="EMBL" id="JBHTKK010000016">
    <property type="protein sequence ID" value="MFD1066943.1"/>
    <property type="molecule type" value="Genomic_DNA"/>
</dbReference>
<dbReference type="InterPro" id="IPR008286">
    <property type="entry name" value="Prn/Lys/Arg_de-COase_C"/>
</dbReference>
<evidence type="ECO:0000256" key="1">
    <source>
        <dbReference type="ARBA" id="ARBA00001933"/>
    </source>
</evidence>
<proteinExistence type="inferred from homology"/>
<organism evidence="8 9">
    <name type="scientific">Oceanobacillus locisalsi</name>
    <dbReference type="NCBI Taxonomy" id="546107"/>
    <lineage>
        <taxon>Bacteria</taxon>
        <taxon>Bacillati</taxon>
        <taxon>Bacillota</taxon>
        <taxon>Bacilli</taxon>
        <taxon>Bacillales</taxon>
        <taxon>Bacillaceae</taxon>
        <taxon>Oceanobacillus</taxon>
    </lineage>
</organism>
<dbReference type="PANTHER" id="PTHR43277:SF3">
    <property type="entry name" value="DECARBOXYLASE, PUTATIVE-RELATED"/>
    <property type="match status" value="1"/>
</dbReference>
<dbReference type="Gene3D" id="3.90.105.10">
    <property type="entry name" value="Molybdopterin biosynthesis moea protein, domain 2"/>
    <property type="match status" value="1"/>
</dbReference>
<dbReference type="PANTHER" id="PTHR43277">
    <property type="entry name" value="ARGININE DECARBOXYLASE"/>
    <property type="match status" value="1"/>
</dbReference>
<evidence type="ECO:0000313" key="8">
    <source>
        <dbReference type="EMBL" id="MFD1066943.1"/>
    </source>
</evidence>
<dbReference type="GO" id="GO:0008483">
    <property type="term" value="F:transaminase activity"/>
    <property type="evidence" value="ECO:0007669"/>
    <property type="project" value="UniProtKB-KW"/>
</dbReference>
<comment type="caution">
    <text evidence="8">The sequence shown here is derived from an EMBL/GenBank/DDBJ whole genome shotgun (WGS) entry which is preliminary data.</text>
</comment>
<feature type="domain" description="Orn/Lys/Arg decarboxylases family 1 pyridoxal-P attachment site" evidence="6">
    <location>
        <begin position="7"/>
        <end position="297"/>
    </location>
</feature>
<evidence type="ECO:0000256" key="5">
    <source>
        <dbReference type="ARBA" id="ARBA00023239"/>
    </source>
</evidence>
<dbReference type="Proteomes" id="UP001597041">
    <property type="component" value="Unassembled WGS sequence"/>
</dbReference>
<protein>
    <submittedName>
        <fullName evidence="8">Aminotransferase class I/II-fold pyridoxal phosphate-dependent enzyme</fullName>
    </submittedName>
</protein>
<dbReference type="Pfam" id="PF03711">
    <property type="entry name" value="OKR_DC_1_C"/>
    <property type="match status" value="1"/>
</dbReference>
<dbReference type="Gene3D" id="3.40.640.10">
    <property type="entry name" value="Type I PLP-dependent aspartate aminotransferase-like (Major domain)"/>
    <property type="match status" value="1"/>
</dbReference>
<comment type="cofactor">
    <cofactor evidence="1">
        <name>pyridoxal 5'-phosphate</name>
        <dbReference type="ChEBI" id="CHEBI:597326"/>
    </cofactor>
</comment>
<dbReference type="InterPro" id="IPR052357">
    <property type="entry name" value="Orn_Lys_Arg_decarboxylase-I"/>
</dbReference>